<dbReference type="Proteomes" id="UP000300142">
    <property type="component" value="Unassembled WGS sequence"/>
</dbReference>
<keyword evidence="1" id="KW-0677">Repeat</keyword>
<keyword evidence="2" id="KW-0812">Transmembrane</keyword>
<gene>
    <name evidence="3" type="ORF">SR1949_49750</name>
</gene>
<evidence type="ECO:0000313" key="4">
    <source>
        <dbReference type="Proteomes" id="UP000300142"/>
    </source>
</evidence>
<sequence length="259" mass="27537">MTLTSRKQISLYQEAKAGLNSLVQQTAQVGVGFLVMLLLTGGNPPAFTVGLSVIAGIGFVAWSEEKRLTKRRLTSKIPVLQEEIQQQVKLLLEADTENLSELIKSAGLNPFADLVGANLVGVKGVGCNLNGFNLSAADLSEADLSRADLSGANLKNAKLRSVKLSRAYLVDANLCNATLIDANLSHADMKNSNLSNADLINSDLSGADLNGANLTETNFTSARVINAQFGNNAGLADDVKFELKQRGAIFPQDQLVPIK</sequence>
<proteinExistence type="predicted"/>
<evidence type="ECO:0000256" key="2">
    <source>
        <dbReference type="SAM" id="Phobius"/>
    </source>
</evidence>
<evidence type="ECO:0000256" key="1">
    <source>
        <dbReference type="ARBA" id="ARBA00022737"/>
    </source>
</evidence>
<keyword evidence="2" id="KW-1133">Transmembrane helix</keyword>
<dbReference type="PANTHER" id="PTHR47485:SF1">
    <property type="entry name" value="THYLAKOID LUMENAL 17.4 KDA PROTEIN, CHLOROPLASTIC"/>
    <property type="match status" value="1"/>
</dbReference>
<comment type="caution">
    <text evidence="3">The sequence shown here is derived from an EMBL/GenBank/DDBJ whole genome shotgun (WGS) entry which is preliminary data.</text>
</comment>
<evidence type="ECO:0000313" key="3">
    <source>
        <dbReference type="EMBL" id="GCL39844.1"/>
    </source>
</evidence>
<keyword evidence="4" id="KW-1185">Reference proteome</keyword>
<feature type="transmembrane region" description="Helical" evidence="2">
    <location>
        <begin position="45"/>
        <end position="62"/>
    </location>
</feature>
<dbReference type="RefSeq" id="WP_137669314.1">
    <property type="nucleotide sequence ID" value="NZ_BJCE01000330.1"/>
</dbReference>
<feature type="transmembrane region" description="Helical" evidence="2">
    <location>
        <begin position="21"/>
        <end position="39"/>
    </location>
</feature>
<dbReference type="Gene3D" id="2.160.20.80">
    <property type="entry name" value="E3 ubiquitin-protein ligase SopA"/>
    <property type="match status" value="1"/>
</dbReference>
<dbReference type="SUPFAM" id="SSF141571">
    <property type="entry name" value="Pentapeptide repeat-like"/>
    <property type="match status" value="1"/>
</dbReference>
<name>A0A480ACI4_9CYAN</name>
<keyword evidence="2" id="KW-0472">Membrane</keyword>
<dbReference type="Pfam" id="PF00805">
    <property type="entry name" value="Pentapeptide"/>
    <property type="match status" value="2"/>
</dbReference>
<reference evidence="4" key="1">
    <citation type="submission" date="2019-02" db="EMBL/GenBank/DDBJ databases">
        <title>Draft genome sequence of Sphaerospermopsis reniformis NIES-1949.</title>
        <authorList>
            <person name="Yamaguchi H."/>
            <person name="Suzuki S."/>
            <person name="Kawachi M."/>
        </authorList>
    </citation>
    <scope>NUCLEOTIDE SEQUENCE [LARGE SCALE GENOMIC DNA]</scope>
    <source>
        <strain evidence="4">NIES-1949</strain>
    </source>
</reference>
<protein>
    <submittedName>
        <fullName evidence="3">RfrA pentapeptide repeat-containing protein</fullName>
    </submittedName>
</protein>
<dbReference type="PANTHER" id="PTHR47485">
    <property type="entry name" value="THYLAKOID LUMENAL 17.4 KDA PROTEIN, CHLOROPLASTIC"/>
    <property type="match status" value="1"/>
</dbReference>
<accession>A0A480ACI4</accession>
<organism evidence="3 4">
    <name type="scientific">Sphaerospermopsis reniformis</name>
    <dbReference type="NCBI Taxonomy" id="531300"/>
    <lineage>
        <taxon>Bacteria</taxon>
        <taxon>Bacillati</taxon>
        <taxon>Cyanobacteriota</taxon>
        <taxon>Cyanophyceae</taxon>
        <taxon>Nostocales</taxon>
        <taxon>Aphanizomenonaceae</taxon>
        <taxon>Sphaerospermopsis</taxon>
    </lineage>
</organism>
<dbReference type="EMBL" id="BJCE01000330">
    <property type="protein sequence ID" value="GCL39844.1"/>
    <property type="molecule type" value="Genomic_DNA"/>
</dbReference>
<dbReference type="AlphaFoldDB" id="A0A480ACI4"/>
<dbReference type="InterPro" id="IPR001646">
    <property type="entry name" value="5peptide_repeat"/>
</dbReference>